<proteinExistence type="predicted"/>
<evidence type="ECO:0000313" key="1">
    <source>
        <dbReference type="EMBL" id="SAL84996.1"/>
    </source>
</evidence>
<protein>
    <submittedName>
        <fullName evidence="1">Uncharacterized protein</fullName>
    </submittedName>
</protein>
<dbReference type="Proteomes" id="UP000054925">
    <property type="component" value="Unassembled WGS sequence"/>
</dbReference>
<keyword evidence="2" id="KW-1185">Reference proteome</keyword>
<dbReference type="AlphaFoldDB" id="A0A158KV05"/>
<reference evidence="1" key="1">
    <citation type="submission" date="2016-01" db="EMBL/GenBank/DDBJ databases">
        <authorList>
            <person name="Peeters C."/>
        </authorList>
    </citation>
    <scope>NUCLEOTIDE SEQUENCE [LARGE SCALE GENOMIC DNA]</scope>
    <source>
        <strain evidence="1">LMG 22937</strain>
    </source>
</reference>
<accession>A0A158KV05</accession>
<dbReference type="OrthoDB" id="9017980at2"/>
<dbReference type="RefSeq" id="WP_062642892.1">
    <property type="nucleotide sequence ID" value="NZ_FCOL02000146.1"/>
</dbReference>
<evidence type="ECO:0000313" key="2">
    <source>
        <dbReference type="Proteomes" id="UP000054925"/>
    </source>
</evidence>
<comment type="caution">
    <text evidence="1">The sequence shown here is derived from an EMBL/GenBank/DDBJ whole genome shotgun (WGS) entry which is preliminary data.</text>
</comment>
<organism evidence="1 2">
    <name type="scientific">Caballeronia terrestris</name>
    <dbReference type="NCBI Taxonomy" id="1226301"/>
    <lineage>
        <taxon>Bacteria</taxon>
        <taxon>Pseudomonadati</taxon>
        <taxon>Pseudomonadota</taxon>
        <taxon>Betaproteobacteria</taxon>
        <taxon>Burkholderiales</taxon>
        <taxon>Burkholderiaceae</taxon>
        <taxon>Caballeronia</taxon>
    </lineage>
</organism>
<sequence>MDAYTLTRARQSEQVAREWKEYAHSLERKLAIYAANYAGMEAVKDIALQELLRMEPNHRLAVQQNRQSIFDEARSASLRKERT</sequence>
<name>A0A158KV05_9BURK</name>
<gene>
    <name evidence="1" type="ORF">AWB67_06822</name>
</gene>
<dbReference type="EMBL" id="FCOL02000146">
    <property type="protein sequence ID" value="SAL84996.1"/>
    <property type="molecule type" value="Genomic_DNA"/>
</dbReference>